<keyword evidence="2" id="KW-0812">Transmembrane</keyword>
<dbReference type="Pfam" id="PF04977">
    <property type="entry name" value="DivIC"/>
    <property type="match status" value="1"/>
</dbReference>
<evidence type="ECO:0000256" key="2">
    <source>
        <dbReference type="SAM" id="Phobius"/>
    </source>
</evidence>
<evidence type="ECO:0000313" key="3">
    <source>
        <dbReference type="EMBL" id="MFC7443350.1"/>
    </source>
</evidence>
<keyword evidence="2" id="KW-1133">Transmembrane helix</keyword>
<gene>
    <name evidence="3" type="ORF">ACFQNG_20040</name>
</gene>
<evidence type="ECO:0000256" key="1">
    <source>
        <dbReference type="SAM" id="Coils"/>
    </source>
</evidence>
<sequence>MPFQSSRDNILTFKREVMKEKGQEARKQPLHPLVRRRRKIWLGMMVVIFCWCIVELIVQQNRIWDKEEELAAKQRELAGVQQKTAKLNAEIKKLHRKDYLLELAHKMGYSKPGEQNYSLPGKE</sequence>
<dbReference type="InterPro" id="IPR007060">
    <property type="entry name" value="FtsL/DivIC"/>
</dbReference>
<feature type="coiled-coil region" evidence="1">
    <location>
        <begin position="63"/>
        <end position="97"/>
    </location>
</feature>
<dbReference type="RefSeq" id="WP_379867676.1">
    <property type="nucleotide sequence ID" value="NZ_JBHTBW010000085.1"/>
</dbReference>
<dbReference type="Proteomes" id="UP001596500">
    <property type="component" value="Unassembled WGS sequence"/>
</dbReference>
<reference evidence="4" key="1">
    <citation type="journal article" date="2019" name="Int. J. Syst. Evol. Microbiol.">
        <title>The Global Catalogue of Microorganisms (GCM) 10K type strain sequencing project: providing services to taxonomists for standard genome sequencing and annotation.</title>
        <authorList>
            <consortium name="The Broad Institute Genomics Platform"/>
            <consortium name="The Broad Institute Genome Sequencing Center for Infectious Disease"/>
            <person name="Wu L."/>
            <person name="Ma J."/>
        </authorList>
    </citation>
    <scope>NUCLEOTIDE SEQUENCE [LARGE SCALE GENOMIC DNA]</scope>
    <source>
        <strain evidence="4">CGMCC 1.12942</strain>
    </source>
</reference>
<proteinExistence type="predicted"/>
<organism evidence="3 4">
    <name type="scientific">Laceyella putida</name>
    <dbReference type="NCBI Taxonomy" id="110101"/>
    <lineage>
        <taxon>Bacteria</taxon>
        <taxon>Bacillati</taxon>
        <taxon>Bacillota</taxon>
        <taxon>Bacilli</taxon>
        <taxon>Bacillales</taxon>
        <taxon>Thermoactinomycetaceae</taxon>
        <taxon>Laceyella</taxon>
    </lineage>
</organism>
<keyword evidence="1" id="KW-0175">Coiled coil</keyword>
<keyword evidence="2" id="KW-0472">Membrane</keyword>
<protein>
    <submittedName>
        <fullName evidence="3">Septum formation initiator family protein</fullName>
    </submittedName>
</protein>
<keyword evidence="4" id="KW-1185">Reference proteome</keyword>
<name>A0ABW2RQL6_9BACL</name>
<feature type="transmembrane region" description="Helical" evidence="2">
    <location>
        <begin position="40"/>
        <end position="58"/>
    </location>
</feature>
<dbReference type="EMBL" id="JBHTBW010000085">
    <property type="protein sequence ID" value="MFC7443350.1"/>
    <property type="molecule type" value="Genomic_DNA"/>
</dbReference>
<evidence type="ECO:0000313" key="4">
    <source>
        <dbReference type="Proteomes" id="UP001596500"/>
    </source>
</evidence>
<accession>A0ABW2RQL6</accession>
<comment type="caution">
    <text evidence="3">The sequence shown here is derived from an EMBL/GenBank/DDBJ whole genome shotgun (WGS) entry which is preliminary data.</text>
</comment>